<keyword evidence="14 17" id="KW-1208">Phospholipid metabolism</keyword>
<comment type="subcellular location">
    <subcellularLocation>
        <location evidence="17">Endoplasmic reticulum membrane</location>
        <topology evidence="17">Multi-pass membrane protein</topology>
    </subcellularLocation>
    <subcellularLocation>
        <location evidence="17">Mitochondrion membrane</location>
        <topology evidence="17">Multi-pass membrane protein</topology>
    </subcellularLocation>
</comment>
<feature type="topological domain" description="Cytoplasmic" evidence="17">
    <location>
        <begin position="64"/>
        <end position="90"/>
    </location>
</feature>
<dbReference type="PANTHER" id="PTHR15458">
    <property type="entry name" value="PHOSPHATIDYLETHANOLAMINE N-METHYLTRANSFERASE"/>
    <property type="match status" value="1"/>
</dbReference>
<evidence type="ECO:0000256" key="3">
    <source>
        <dbReference type="ARBA" id="ARBA00022516"/>
    </source>
</evidence>
<name>A0A1Y1WLA0_9FUNG</name>
<keyword evidence="7 17" id="KW-0812">Transmembrane</keyword>
<organism evidence="19 20">
    <name type="scientific">Linderina pennispora</name>
    <dbReference type="NCBI Taxonomy" id="61395"/>
    <lineage>
        <taxon>Eukaryota</taxon>
        <taxon>Fungi</taxon>
        <taxon>Fungi incertae sedis</taxon>
        <taxon>Zoopagomycota</taxon>
        <taxon>Kickxellomycotina</taxon>
        <taxon>Kickxellomycetes</taxon>
        <taxon>Kickxellales</taxon>
        <taxon>Kickxellaceae</taxon>
        <taxon>Linderina</taxon>
    </lineage>
</organism>
<dbReference type="Pfam" id="PF04191">
    <property type="entry name" value="PEMT"/>
    <property type="match status" value="1"/>
</dbReference>
<dbReference type="GeneID" id="63800117"/>
<feature type="binding site" evidence="17">
    <location>
        <begin position="95"/>
        <end position="97"/>
    </location>
    <ligand>
        <name>S-adenosyl-L-methionine</name>
        <dbReference type="ChEBI" id="CHEBI:59789"/>
    </ligand>
</feature>
<comment type="catalytic activity">
    <reaction evidence="16 17">
        <text>a 1,2-diacyl-sn-glycero-3-phospho-N-methylethanolamine + S-adenosyl-L-methionine = a 1,2-diacyl-sn-glycero-3-phospho-N,N-dimethylethanolamine + S-adenosyl-L-homocysteine + H(+)</text>
        <dbReference type="Rhea" id="RHEA:32735"/>
        <dbReference type="ChEBI" id="CHEBI:15378"/>
        <dbReference type="ChEBI" id="CHEBI:57856"/>
        <dbReference type="ChEBI" id="CHEBI:59789"/>
        <dbReference type="ChEBI" id="CHEBI:64572"/>
        <dbReference type="ChEBI" id="CHEBI:64573"/>
        <dbReference type="EC" id="2.1.1.71"/>
    </reaction>
</comment>
<evidence type="ECO:0000256" key="1">
    <source>
        <dbReference type="ARBA" id="ARBA00004969"/>
    </source>
</evidence>
<feature type="transmembrane region" description="Helical" evidence="18">
    <location>
        <begin position="12"/>
        <end position="29"/>
    </location>
</feature>
<evidence type="ECO:0000256" key="13">
    <source>
        <dbReference type="ARBA" id="ARBA00023209"/>
    </source>
</evidence>
<dbReference type="AlphaFoldDB" id="A0A1Y1WLA0"/>
<dbReference type="InterPro" id="IPR007318">
    <property type="entry name" value="Phopholipid_MeTrfase"/>
</dbReference>
<evidence type="ECO:0000256" key="2">
    <source>
        <dbReference type="ARBA" id="ARBA00005189"/>
    </source>
</evidence>
<comment type="catalytic activity">
    <reaction evidence="15">
        <text>a 1,2-diacyl-sn-glycero-3-phospho-N,N-dimethylethanolamine + S-adenosyl-L-methionine = a 1,2-diacyl-sn-glycero-3-phosphocholine + S-adenosyl-L-homocysteine + H(+)</text>
        <dbReference type="Rhea" id="RHEA:32739"/>
        <dbReference type="ChEBI" id="CHEBI:15378"/>
        <dbReference type="ChEBI" id="CHEBI:57643"/>
        <dbReference type="ChEBI" id="CHEBI:57856"/>
        <dbReference type="ChEBI" id="CHEBI:59789"/>
        <dbReference type="ChEBI" id="CHEBI:64572"/>
        <dbReference type="EC" id="2.1.1.71"/>
    </reaction>
</comment>
<keyword evidence="20" id="KW-1185">Reference proteome</keyword>
<keyword evidence="10 17" id="KW-0443">Lipid metabolism</keyword>
<dbReference type="Gene3D" id="1.20.120.1630">
    <property type="match status" value="1"/>
</dbReference>
<dbReference type="EC" id="2.1.1.71" evidence="17"/>
<dbReference type="Proteomes" id="UP000193922">
    <property type="component" value="Unassembled WGS sequence"/>
</dbReference>
<keyword evidence="4 17" id="KW-0489">Methyltransferase</keyword>
<evidence type="ECO:0000256" key="10">
    <source>
        <dbReference type="ARBA" id="ARBA00023098"/>
    </source>
</evidence>
<dbReference type="EMBL" id="MCFD01000001">
    <property type="protein sequence ID" value="ORX74340.1"/>
    <property type="molecule type" value="Genomic_DNA"/>
</dbReference>
<evidence type="ECO:0000256" key="9">
    <source>
        <dbReference type="ARBA" id="ARBA00022989"/>
    </source>
</evidence>
<comment type="similarity">
    <text evidence="17">Belongs to the class VI-like SAM-binding methyltransferase superfamily. PEMT/PEM2 methyltransferase family.</text>
</comment>
<keyword evidence="11 17" id="KW-0496">Mitochondrion</keyword>
<comment type="caution">
    <text evidence="19">The sequence shown here is derived from an EMBL/GenBank/DDBJ whole genome shotgun (WGS) entry which is preliminary data.</text>
</comment>
<keyword evidence="6 17" id="KW-0949">S-adenosyl-L-methionine</keyword>
<comment type="function">
    <text evidence="17">Catalyzes the second two steps of the methylation pathway of phosphatidylcholine biosynthesis, the SAM-dependent methylation of phosphatidylmonomethylethanolamine (PMME) to phosphatidyldimethylethanolamine (PDME) and of PDME to phosphatidylcholine (PC).</text>
</comment>
<keyword evidence="12 17" id="KW-0472">Membrane</keyword>
<evidence type="ECO:0000256" key="8">
    <source>
        <dbReference type="ARBA" id="ARBA00022824"/>
    </source>
</evidence>
<dbReference type="OrthoDB" id="8300106at2759"/>
<comment type="pathway">
    <text evidence="2">Lipid metabolism.</text>
</comment>
<dbReference type="UniPathway" id="UPA00753"/>
<dbReference type="GO" id="GO:0032259">
    <property type="term" value="P:methylation"/>
    <property type="evidence" value="ECO:0007669"/>
    <property type="project" value="UniProtKB-KW"/>
</dbReference>
<proteinExistence type="inferred from homology"/>
<feature type="topological domain" description="Cytoplasmic" evidence="17">
    <location>
        <begin position="176"/>
        <end position="203"/>
    </location>
</feature>
<dbReference type="InterPro" id="IPR024960">
    <property type="entry name" value="PEMT/MFAP"/>
</dbReference>
<keyword evidence="8 17" id="KW-0256">Endoplasmic reticulum</keyword>
<evidence type="ECO:0000256" key="16">
    <source>
        <dbReference type="ARBA" id="ARBA00052459"/>
    </source>
</evidence>
<evidence type="ECO:0000313" key="20">
    <source>
        <dbReference type="Proteomes" id="UP000193922"/>
    </source>
</evidence>
<dbReference type="RefSeq" id="XP_040747551.1">
    <property type="nucleotide sequence ID" value="XM_040883469.1"/>
</dbReference>
<feature type="transmembrane region" description="Helical" evidence="18">
    <location>
        <begin position="88"/>
        <end position="116"/>
    </location>
</feature>
<keyword evidence="5 17" id="KW-0808">Transferase</keyword>
<dbReference type="GO" id="GO:0000773">
    <property type="term" value="F:phosphatidyl-N-methylethanolamine N-methyltransferase activity"/>
    <property type="evidence" value="ECO:0007669"/>
    <property type="project" value="UniProtKB-UniRule"/>
</dbReference>
<protein>
    <recommendedName>
        <fullName evidence="17">Phosphatidyl-N-methylethanolamine N-methyltransferase</fullName>
        <ecNumber evidence="17">2.1.1.71</ecNumber>
    </recommendedName>
    <alternativeName>
        <fullName evidence="17">Phospholipid methyltransferase</fullName>
        <shortName evidence="17">PLMT</shortName>
    </alternativeName>
</protein>
<dbReference type="GO" id="GO:0006656">
    <property type="term" value="P:phosphatidylcholine biosynthetic process"/>
    <property type="evidence" value="ECO:0007669"/>
    <property type="project" value="UniProtKB-UniRule"/>
</dbReference>
<evidence type="ECO:0000256" key="18">
    <source>
        <dbReference type="SAM" id="Phobius"/>
    </source>
</evidence>
<dbReference type="PROSITE" id="PS51599">
    <property type="entry name" value="SAM_PEMT_PEM2"/>
    <property type="match status" value="1"/>
</dbReference>
<evidence type="ECO:0000256" key="15">
    <source>
        <dbReference type="ARBA" id="ARBA00051252"/>
    </source>
</evidence>
<accession>A0A1Y1WLA0</accession>
<keyword evidence="3 17" id="KW-0444">Lipid biosynthesis</keyword>
<dbReference type="GO" id="GO:0031966">
    <property type="term" value="C:mitochondrial membrane"/>
    <property type="evidence" value="ECO:0007669"/>
    <property type="project" value="UniProtKB-SubCell"/>
</dbReference>
<sequence length="203" mass="22640">MSLVDFSKCSLWVSLASITFNPTFWNIAARQEYKTHWITKLFGNDRYKGCYAIAATIFGLGIVRDLLFNRAMGEQPTLALLDTFAVKAIALALFGAGMTFVVSSTYMLGITGTFLGDYFGILMNERVTGFPFNVLENPMYVGSTMSFLGTSLWYAKPAGLLVTAYVWLVYDIALRFEGPFTTMIYANRDTQASGDAKQRKKKL</sequence>
<keyword evidence="9 17" id="KW-1133">Transmembrane helix</keyword>
<dbReference type="FunFam" id="1.20.120.1630:FF:000005">
    <property type="entry name" value="Phosphatidylethanolamine N-methyltransferase"/>
    <property type="match status" value="1"/>
</dbReference>
<evidence type="ECO:0000256" key="17">
    <source>
        <dbReference type="HAMAP-Rule" id="MF_03216"/>
    </source>
</evidence>
<evidence type="ECO:0000256" key="11">
    <source>
        <dbReference type="ARBA" id="ARBA00023128"/>
    </source>
</evidence>
<dbReference type="PANTHER" id="PTHR15458:SF5">
    <property type="entry name" value="PHOSPHATIDYLETHANOLAMINE N-METHYLTRANSFERASE"/>
    <property type="match status" value="1"/>
</dbReference>
<dbReference type="GO" id="GO:0005789">
    <property type="term" value="C:endoplasmic reticulum membrane"/>
    <property type="evidence" value="ECO:0007669"/>
    <property type="project" value="UniProtKB-SubCell"/>
</dbReference>
<evidence type="ECO:0000256" key="6">
    <source>
        <dbReference type="ARBA" id="ARBA00022691"/>
    </source>
</evidence>
<evidence type="ECO:0000256" key="12">
    <source>
        <dbReference type="ARBA" id="ARBA00023136"/>
    </source>
</evidence>
<dbReference type="HAMAP" id="MF_03216">
    <property type="entry name" value="PLMT"/>
    <property type="match status" value="1"/>
</dbReference>
<gene>
    <name evidence="19" type="ORF">DL89DRAFT_14346</name>
</gene>
<feature type="topological domain" description="Lumenal" evidence="17">
    <location>
        <begin position="112"/>
        <end position="154"/>
    </location>
</feature>
<dbReference type="PIRSF" id="PIRSF005444">
    <property type="entry name" value="PEMT"/>
    <property type="match status" value="1"/>
</dbReference>
<feature type="binding site" evidence="17">
    <location>
        <begin position="177"/>
        <end position="178"/>
    </location>
    <ligand>
        <name>S-adenosyl-L-methionine</name>
        <dbReference type="ChEBI" id="CHEBI:59789"/>
    </ligand>
</feature>
<evidence type="ECO:0000256" key="4">
    <source>
        <dbReference type="ARBA" id="ARBA00022603"/>
    </source>
</evidence>
<evidence type="ECO:0000256" key="14">
    <source>
        <dbReference type="ARBA" id="ARBA00023264"/>
    </source>
</evidence>
<feature type="transmembrane region" description="Helical" evidence="18">
    <location>
        <begin position="50"/>
        <end position="68"/>
    </location>
</feature>
<reference evidence="19 20" key="1">
    <citation type="submission" date="2016-07" db="EMBL/GenBank/DDBJ databases">
        <title>Pervasive Adenine N6-methylation of Active Genes in Fungi.</title>
        <authorList>
            <consortium name="DOE Joint Genome Institute"/>
            <person name="Mondo S.J."/>
            <person name="Dannebaum R.O."/>
            <person name="Kuo R.C."/>
            <person name="Labutti K."/>
            <person name="Haridas S."/>
            <person name="Kuo A."/>
            <person name="Salamov A."/>
            <person name="Ahrendt S.R."/>
            <person name="Lipzen A."/>
            <person name="Sullivan W."/>
            <person name="Andreopoulos W.B."/>
            <person name="Clum A."/>
            <person name="Lindquist E."/>
            <person name="Daum C."/>
            <person name="Ramamoorthy G.K."/>
            <person name="Gryganskyi A."/>
            <person name="Culley D."/>
            <person name="Magnuson J.K."/>
            <person name="James T.Y."/>
            <person name="O'Malley M.A."/>
            <person name="Stajich J.E."/>
            <person name="Spatafora J.W."/>
            <person name="Visel A."/>
            <person name="Grigoriev I.V."/>
        </authorList>
    </citation>
    <scope>NUCLEOTIDE SEQUENCE [LARGE SCALE GENOMIC DNA]</scope>
    <source>
        <strain evidence="19 20">ATCC 12442</strain>
    </source>
</reference>
<dbReference type="STRING" id="61395.A0A1Y1WLA0"/>
<feature type="intramembrane region" description="Helical" evidence="17">
    <location>
        <begin position="9"/>
        <end position="29"/>
    </location>
</feature>
<feature type="topological domain" description="Lumenal" evidence="17">
    <location>
        <begin position="1"/>
        <end position="8"/>
    </location>
</feature>
<evidence type="ECO:0000256" key="5">
    <source>
        <dbReference type="ARBA" id="ARBA00022679"/>
    </source>
</evidence>
<comment type="pathway">
    <text evidence="1 17">Phospholipid metabolism; phosphatidylcholine biosynthesis.</text>
</comment>
<evidence type="ECO:0000256" key="7">
    <source>
        <dbReference type="ARBA" id="ARBA00022692"/>
    </source>
</evidence>
<evidence type="ECO:0000313" key="19">
    <source>
        <dbReference type="EMBL" id="ORX74340.1"/>
    </source>
</evidence>
<feature type="topological domain" description="Lumenal" evidence="17">
    <location>
        <begin position="30"/>
        <end position="41"/>
    </location>
</feature>
<keyword evidence="13 17" id="KW-0594">Phospholipid biosynthesis</keyword>